<accession>A0A4D5RAK0</accession>
<dbReference type="VEuPathDB" id="VectorBase:ISCI024892"/>
<feature type="compositionally biased region" description="Low complexity" evidence="8">
    <location>
        <begin position="21"/>
        <end position="38"/>
    </location>
</feature>
<feature type="region of interest" description="Disordered" evidence="8">
    <location>
        <begin position="337"/>
        <end position="371"/>
    </location>
</feature>
<dbReference type="GO" id="GO:0004518">
    <property type="term" value="F:nuclease activity"/>
    <property type="evidence" value="ECO:0007669"/>
    <property type="project" value="UniProtKB-KW"/>
</dbReference>
<feature type="domain" description="DDE Tnp4" evidence="9">
    <location>
        <begin position="192"/>
        <end position="327"/>
    </location>
</feature>
<dbReference type="PANTHER" id="PTHR22930">
    <property type="match status" value="1"/>
</dbReference>
<evidence type="ECO:0000256" key="1">
    <source>
        <dbReference type="ARBA" id="ARBA00001968"/>
    </source>
</evidence>
<dbReference type="EMBL" id="GHJT01000132">
    <property type="protein sequence ID" value="MOY34103.1"/>
    <property type="molecule type" value="Transcribed_RNA"/>
</dbReference>
<dbReference type="VEuPathDB" id="VectorBase:ISCW024892"/>
<keyword evidence="7" id="KW-0539">Nucleus</keyword>
<evidence type="ECO:0000259" key="9">
    <source>
        <dbReference type="Pfam" id="PF13359"/>
    </source>
</evidence>
<dbReference type="Pfam" id="PF13359">
    <property type="entry name" value="DDE_Tnp_4"/>
    <property type="match status" value="1"/>
</dbReference>
<sequence length="382" mass="43229">MAAREVPPVPPALLLLLLDDSSSSSCSSSSSSSSGSSSSDDEDRLYVEHEFDCLFAPPQKRPKIETYLDTVHQYSDEEFRRNFRLMRPIAYELIDNFGASPMFPPATHGGSPAKTPEEHVLSFLWYAANRSCIRDVAGRFNVAESSLHRMMRRVVDFILSIGPEVVKFPSDLQQMAEDFQKVSGVPGTVGCIDGSYIATHAPAKKIRSTYVNRHHFPSFTLQAVCDRRKRFVDVFTGHPSKVHDGRVFRTSSIAAYPIREYLLTPYRNYGKQTRKERIFNAKFSGTRVLIENAFADLKNRFRRLKQLEFWGVDFSTKFIIACCVLHNLCIDGGDDTVEEDEDDSAPLVRRVPDEDEDFPSEAGLRKRGEQKRRAVLAQMGIQ</sequence>
<comment type="cofactor">
    <cofactor evidence="1">
        <name>a divalent metal cation</name>
        <dbReference type="ChEBI" id="CHEBI:60240"/>
    </cofactor>
</comment>
<keyword evidence="5" id="KW-0479">Metal-binding</keyword>
<reference evidence="10" key="1">
    <citation type="submission" date="2019-04" db="EMBL/GenBank/DDBJ databases">
        <title>An insight into the mialome of Ixodes scapularis.</title>
        <authorList>
            <person name="Ribeiro J.M."/>
            <person name="Mather T.N."/>
            <person name="Karim S."/>
        </authorList>
    </citation>
    <scope>NUCLEOTIDE SEQUENCE</scope>
</reference>
<name>A0A4D5RAK0_IXOSC</name>
<dbReference type="InterPro" id="IPR045249">
    <property type="entry name" value="HARBI1-like"/>
</dbReference>
<comment type="subcellular location">
    <subcellularLocation>
        <location evidence="2">Nucleus</location>
    </subcellularLocation>
</comment>
<dbReference type="InterPro" id="IPR027806">
    <property type="entry name" value="HARBI1_dom"/>
</dbReference>
<evidence type="ECO:0000256" key="5">
    <source>
        <dbReference type="ARBA" id="ARBA00022723"/>
    </source>
</evidence>
<comment type="similarity">
    <text evidence="3">Belongs to the HARBI1 family.</text>
</comment>
<keyword evidence="4" id="KW-0540">Nuclease</keyword>
<dbReference type="OrthoDB" id="2668416at2759"/>
<evidence type="ECO:0000256" key="8">
    <source>
        <dbReference type="SAM" id="MobiDB-lite"/>
    </source>
</evidence>
<evidence type="ECO:0000256" key="4">
    <source>
        <dbReference type="ARBA" id="ARBA00022722"/>
    </source>
</evidence>
<evidence type="ECO:0000256" key="3">
    <source>
        <dbReference type="ARBA" id="ARBA00006958"/>
    </source>
</evidence>
<dbReference type="AlphaFoldDB" id="A0A4D5RAK0"/>
<dbReference type="GO" id="GO:0005634">
    <property type="term" value="C:nucleus"/>
    <property type="evidence" value="ECO:0007669"/>
    <property type="project" value="UniProtKB-SubCell"/>
</dbReference>
<dbReference type="GO" id="GO:0016787">
    <property type="term" value="F:hydrolase activity"/>
    <property type="evidence" value="ECO:0007669"/>
    <property type="project" value="UniProtKB-KW"/>
</dbReference>
<proteinExistence type="inferred from homology"/>
<dbReference type="VEuPathDB" id="VectorBase:ISCP_006468"/>
<dbReference type="GO" id="GO:0046872">
    <property type="term" value="F:metal ion binding"/>
    <property type="evidence" value="ECO:0007669"/>
    <property type="project" value="UniProtKB-KW"/>
</dbReference>
<evidence type="ECO:0000256" key="6">
    <source>
        <dbReference type="ARBA" id="ARBA00022801"/>
    </source>
</evidence>
<evidence type="ECO:0000256" key="2">
    <source>
        <dbReference type="ARBA" id="ARBA00004123"/>
    </source>
</evidence>
<evidence type="ECO:0000313" key="10">
    <source>
        <dbReference type="EMBL" id="MOY34103.1"/>
    </source>
</evidence>
<dbReference type="PANTHER" id="PTHR22930:SF85">
    <property type="entry name" value="GH03217P-RELATED"/>
    <property type="match status" value="1"/>
</dbReference>
<keyword evidence="6" id="KW-0378">Hydrolase</keyword>
<feature type="region of interest" description="Disordered" evidence="8">
    <location>
        <begin position="21"/>
        <end position="41"/>
    </location>
</feature>
<evidence type="ECO:0000256" key="7">
    <source>
        <dbReference type="ARBA" id="ARBA00023242"/>
    </source>
</evidence>
<protein>
    <submittedName>
        <fullName evidence="10">Putative nuclease harbi1-like protein</fullName>
    </submittedName>
</protein>
<organism evidence="10">
    <name type="scientific">Ixodes scapularis</name>
    <name type="common">Black-legged tick</name>
    <name type="synonym">Deer tick</name>
    <dbReference type="NCBI Taxonomy" id="6945"/>
    <lineage>
        <taxon>Eukaryota</taxon>
        <taxon>Metazoa</taxon>
        <taxon>Ecdysozoa</taxon>
        <taxon>Arthropoda</taxon>
        <taxon>Chelicerata</taxon>
        <taxon>Arachnida</taxon>
        <taxon>Acari</taxon>
        <taxon>Parasitiformes</taxon>
        <taxon>Ixodida</taxon>
        <taxon>Ixodoidea</taxon>
        <taxon>Ixodidae</taxon>
        <taxon>Ixodinae</taxon>
        <taxon>Ixodes</taxon>
    </lineage>
</organism>